<keyword evidence="2" id="KW-1185">Reference proteome</keyword>
<evidence type="ECO:0000313" key="1">
    <source>
        <dbReference type="EMBL" id="KAK6956635.1"/>
    </source>
</evidence>
<proteinExistence type="predicted"/>
<comment type="caution">
    <text evidence="1">The sequence shown here is derived from an EMBL/GenBank/DDBJ whole genome shotgun (WGS) entry which is preliminary data.</text>
</comment>
<organism evidence="1 2">
    <name type="scientific">Daldinia eschscholtzii</name>
    <dbReference type="NCBI Taxonomy" id="292717"/>
    <lineage>
        <taxon>Eukaryota</taxon>
        <taxon>Fungi</taxon>
        <taxon>Dikarya</taxon>
        <taxon>Ascomycota</taxon>
        <taxon>Pezizomycotina</taxon>
        <taxon>Sordariomycetes</taxon>
        <taxon>Xylariomycetidae</taxon>
        <taxon>Xylariales</taxon>
        <taxon>Hypoxylaceae</taxon>
        <taxon>Daldinia</taxon>
    </lineage>
</organism>
<dbReference type="EMBL" id="JBANMG010000002">
    <property type="protein sequence ID" value="KAK6956635.1"/>
    <property type="molecule type" value="Genomic_DNA"/>
</dbReference>
<dbReference type="AlphaFoldDB" id="A0AAX6MVJ5"/>
<accession>A0AAX6MVJ5</accession>
<sequence length="194" mass="22746">MYKNRYHSPFPLFVLSEKASTEYLNDILQRTADVFGDCYFLTLVNIPDPSKPYDCAPDKEMAWEGDREYEVSQPGTEPPISEPFVSPFIGKTGEDCARYLIETPEDKVWNIENFCMITDDDVSEDTITLVHRFENGAVHSFPSTVEETWGNMMTIWTELFFEEKLQQYQFIMELEPEKDRSVGKPFEFEKWDEE</sequence>
<reference evidence="1 2" key="1">
    <citation type="journal article" date="2024" name="Front Chem Biol">
        <title>Unveiling the potential of Daldinia eschscholtzii MFLUCC 19-0629 through bioactivity and bioinformatics studies for enhanced sustainable agriculture production.</title>
        <authorList>
            <person name="Brooks S."/>
            <person name="Weaver J.A."/>
            <person name="Klomchit A."/>
            <person name="Alharthi S.A."/>
            <person name="Onlamun T."/>
            <person name="Nurani R."/>
            <person name="Vong T.K."/>
            <person name="Alberti F."/>
            <person name="Greco C."/>
        </authorList>
    </citation>
    <scope>NUCLEOTIDE SEQUENCE [LARGE SCALE GENOMIC DNA]</scope>
    <source>
        <strain evidence="1">MFLUCC 19-0629</strain>
    </source>
</reference>
<evidence type="ECO:0000313" key="2">
    <source>
        <dbReference type="Proteomes" id="UP001369815"/>
    </source>
</evidence>
<name>A0AAX6MVJ5_9PEZI</name>
<dbReference type="Proteomes" id="UP001369815">
    <property type="component" value="Unassembled WGS sequence"/>
</dbReference>
<gene>
    <name evidence="1" type="ORF">Daesc_001914</name>
</gene>
<protein>
    <submittedName>
        <fullName evidence="1">Uncharacterized protein</fullName>
    </submittedName>
</protein>